<dbReference type="GO" id="GO:0000978">
    <property type="term" value="F:RNA polymerase II cis-regulatory region sequence-specific DNA binding"/>
    <property type="evidence" value="ECO:0007669"/>
    <property type="project" value="TreeGrafter"/>
</dbReference>
<keyword evidence="5" id="KW-0010">Activator</keyword>
<dbReference type="Proteomes" id="UP000327468">
    <property type="component" value="Chromosome 22"/>
</dbReference>
<feature type="domain" description="HTH myb-type" evidence="10">
    <location>
        <begin position="80"/>
        <end position="135"/>
    </location>
</feature>
<dbReference type="PANTHER" id="PTHR45614">
    <property type="entry name" value="MYB PROTEIN-RELATED"/>
    <property type="match status" value="1"/>
</dbReference>
<dbReference type="Pfam" id="PF00249">
    <property type="entry name" value="Myb_DNA-binding"/>
    <property type="match status" value="3"/>
</dbReference>
<evidence type="ECO:0000256" key="3">
    <source>
        <dbReference type="ARBA" id="ARBA00023015"/>
    </source>
</evidence>
<dbReference type="SUPFAM" id="SSF46689">
    <property type="entry name" value="Homeodomain-like"/>
    <property type="match status" value="2"/>
</dbReference>
<dbReference type="PANTHER" id="PTHR45614:SF9">
    <property type="entry name" value="MYB-RELATED PROTEIN A"/>
    <property type="match status" value="1"/>
</dbReference>
<protein>
    <recommendedName>
        <fullName evidence="13">Myb-related protein A</fullName>
    </recommendedName>
</protein>
<dbReference type="InterPro" id="IPR017930">
    <property type="entry name" value="Myb_dom"/>
</dbReference>
<evidence type="ECO:0008006" key="13">
    <source>
        <dbReference type="Google" id="ProtNLM"/>
    </source>
</evidence>
<reference evidence="11 12" key="1">
    <citation type="submission" date="2019-06" db="EMBL/GenBank/DDBJ databases">
        <title>A chromosome-scale genome assembly of the striped catfish, Pangasianodon hypophthalmus.</title>
        <authorList>
            <person name="Wen M."/>
            <person name="Zahm M."/>
            <person name="Roques C."/>
            <person name="Cabau C."/>
            <person name="Klopp C."/>
            <person name="Donnadieu C."/>
            <person name="Jouanno E."/>
            <person name="Avarre J.-C."/>
            <person name="Campet M."/>
            <person name="Ha T.T.T."/>
            <person name="Dugue R."/>
            <person name="Lampietro C."/>
            <person name="Louis A."/>
            <person name="Herpin A."/>
            <person name="Echchiki A."/>
            <person name="Berthelot C."/>
            <person name="Parey E."/>
            <person name="Roest-Crollius H."/>
            <person name="Braasch I."/>
            <person name="Postlethwait J."/>
            <person name="Bobe J."/>
            <person name="Montfort J."/>
            <person name="Bouchez O."/>
            <person name="Begum T."/>
            <person name="Schartl M."/>
            <person name="Guiguen Y."/>
        </authorList>
    </citation>
    <scope>NUCLEOTIDE SEQUENCE [LARGE SCALE GENOMIC DNA]</scope>
    <source>
        <strain evidence="11 12">Indonesia</strain>
        <tissue evidence="11">Blood</tissue>
    </source>
</reference>
<evidence type="ECO:0000313" key="12">
    <source>
        <dbReference type="Proteomes" id="UP000327468"/>
    </source>
</evidence>
<keyword evidence="3" id="KW-0805">Transcription regulation</keyword>
<feature type="domain" description="HTH myb-type" evidence="10">
    <location>
        <begin position="28"/>
        <end position="79"/>
    </location>
</feature>
<accession>A0A5N5KS84</accession>
<dbReference type="GO" id="GO:0005634">
    <property type="term" value="C:nucleus"/>
    <property type="evidence" value="ECO:0007669"/>
    <property type="project" value="UniProtKB-SubCell"/>
</dbReference>
<dbReference type="InterPro" id="IPR050560">
    <property type="entry name" value="MYB_TF"/>
</dbReference>
<evidence type="ECO:0000256" key="8">
    <source>
        <dbReference type="SAM" id="MobiDB-lite"/>
    </source>
</evidence>
<evidence type="ECO:0000256" key="6">
    <source>
        <dbReference type="ARBA" id="ARBA00023163"/>
    </source>
</evidence>
<dbReference type="Pfam" id="PF09316">
    <property type="entry name" value="Cmyb_C"/>
    <property type="match status" value="1"/>
</dbReference>
<keyword evidence="7" id="KW-0539">Nucleus</keyword>
<keyword evidence="12" id="KW-1185">Reference proteome</keyword>
<dbReference type="PROSITE" id="PS50090">
    <property type="entry name" value="MYB_LIKE"/>
    <property type="match status" value="3"/>
</dbReference>
<feature type="region of interest" description="Disordered" evidence="8">
    <location>
        <begin position="280"/>
        <end position="331"/>
    </location>
</feature>
<dbReference type="FunFam" id="1.10.10.60:FF:000016">
    <property type="entry name" value="Transcriptional activator Myb isoform A"/>
    <property type="match status" value="1"/>
</dbReference>
<dbReference type="InterPro" id="IPR012642">
    <property type="entry name" value="Tscrpt_reg_Wos2-domain"/>
</dbReference>
<comment type="subcellular location">
    <subcellularLocation>
        <location evidence="1">Nucleus</location>
    </subcellularLocation>
</comment>
<dbReference type="Gene3D" id="1.10.10.60">
    <property type="entry name" value="Homeodomain-like"/>
    <property type="match status" value="3"/>
</dbReference>
<dbReference type="SMART" id="SM00717">
    <property type="entry name" value="SANT"/>
    <property type="match status" value="3"/>
</dbReference>
<dbReference type="EMBL" id="VFJC01000023">
    <property type="protein sequence ID" value="KAB5533270.1"/>
    <property type="molecule type" value="Genomic_DNA"/>
</dbReference>
<dbReference type="InterPro" id="IPR009057">
    <property type="entry name" value="Homeodomain-like_sf"/>
</dbReference>
<feature type="region of interest" description="Disordered" evidence="8">
    <location>
        <begin position="1"/>
        <end position="35"/>
    </location>
</feature>
<feature type="domain" description="Myb-like" evidence="9">
    <location>
        <begin position="80"/>
        <end position="131"/>
    </location>
</feature>
<name>A0A5N5KS84_PANHP</name>
<dbReference type="Pfam" id="PF07988">
    <property type="entry name" value="LMSTEN"/>
    <property type="match status" value="1"/>
</dbReference>
<dbReference type="InterPro" id="IPR015395">
    <property type="entry name" value="C-myb_C"/>
</dbReference>
<evidence type="ECO:0000256" key="1">
    <source>
        <dbReference type="ARBA" id="ARBA00004123"/>
    </source>
</evidence>
<evidence type="ECO:0000256" key="4">
    <source>
        <dbReference type="ARBA" id="ARBA00023125"/>
    </source>
</evidence>
<feature type="domain" description="Myb-like" evidence="9">
    <location>
        <begin position="132"/>
        <end position="182"/>
    </location>
</feature>
<evidence type="ECO:0000259" key="9">
    <source>
        <dbReference type="PROSITE" id="PS50090"/>
    </source>
</evidence>
<keyword evidence="2" id="KW-0677">Repeat</keyword>
<evidence type="ECO:0000256" key="2">
    <source>
        <dbReference type="ARBA" id="ARBA00022737"/>
    </source>
</evidence>
<feature type="region of interest" description="Disordered" evidence="8">
    <location>
        <begin position="200"/>
        <end position="219"/>
    </location>
</feature>
<feature type="domain" description="Myb-like" evidence="9">
    <location>
        <begin position="28"/>
        <end position="79"/>
    </location>
</feature>
<dbReference type="InterPro" id="IPR001005">
    <property type="entry name" value="SANT/Myb"/>
</dbReference>
<dbReference type="GO" id="GO:0000981">
    <property type="term" value="F:DNA-binding transcription factor activity, RNA polymerase II-specific"/>
    <property type="evidence" value="ECO:0007669"/>
    <property type="project" value="TreeGrafter"/>
</dbReference>
<feature type="domain" description="HTH myb-type" evidence="10">
    <location>
        <begin position="136"/>
        <end position="186"/>
    </location>
</feature>
<dbReference type="AlphaFoldDB" id="A0A5N5KS84"/>
<sequence length="749" mass="84132">MANMKPRSEDEDDERQAKDTDTEPKNSKKMLSKVKWSREEDERLKKLVEQHGTDAWRLIANYFPTRTDGQCQHRWQKVLNPELVKGPWTKEEDQRVIELVHKYGPKRWSVIAKHLQGRIGKQCRERWHNHLNPEVKKSSWTQEEDRIIYEAHKRLGNRWAEISKLLPGRTDNSIKNHWNSTMRRKVEQEGYLQDVNRSISTDQPQKRRHKGCQSVEHSHGHGHLLMNSQSQVAGYMYGSVSGQGMDSITESSSFMSPCHDDPDKEQRIKELELLLMSAENEVRRQSGPRNPESYSSWSDSLADDTMSTTGTSEESGVELGRAEKGRAPSVPLHVSPSKFLAVEASAVLSSLQTIPEFAETIDLIDSDPMVWSEVGSFDLSESVSPPKPPVLDGAYPAQDDGTEDVGYHTPAPALCRPRIGMSQGKPVPHNTPTVGKFNSPPLSLPRKKTRERADQSLSDDANCGSFTDNTRSSMKSTPVKGLPFSPSQFFNISGAENLNLDNPALTSTPVCAQKNFSSTPQQRETTPKHQKENAGFRTPKVRKSIMAHTPRTPTPFKNALAAQEKMHGPLKMVPQPLAFLEEDIREVLKEETGTDIFIHGQPEQRVYEMDAPARKVRKSLLLDSWGKDCLNVQLFPQQQISSVAQSHNDGMLSSAILMTPLTEGEEELACSPGPLKMDSQLPICPLSPQAKKELLIRRSPIYQASTQVSSEWEAVVFGKTQDQLIMTEQARHYLNSSQLPSCTSRALVL</sequence>
<feature type="compositionally biased region" description="Low complexity" evidence="8">
    <location>
        <begin position="307"/>
        <end position="319"/>
    </location>
</feature>
<keyword evidence="6" id="KW-0804">Transcription</keyword>
<evidence type="ECO:0000256" key="7">
    <source>
        <dbReference type="ARBA" id="ARBA00023242"/>
    </source>
</evidence>
<evidence type="ECO:0000313" key="11">
    <source>
        <dbReference type="EMBL" id="KAB5533270.1"/>
    </source>
</evidence>
<comment type="caution">
    <text evidence="11">The sequence shown here is derived from an EMBL/GenBank/DDBJ whole genome shotgun (WGS) entry which is preliminary data.</text>
</comment>
<dbReference type="FunFam" id="1.10.10.60:FF:000042">
    <property type="entry name" value="Transcriptional activator Myb isoform A"/>
    <property type="match status" value="1"/>
</dbReference>
<dbReference type="FunFam" id="1.10.10.60:FF:000010">
    <property type="entry name" value="Transcriptional activator Myb isoform A"/>
    <property type="match status" value="1"/>
</dbReference>
<evidence type="ECO:0000256" key="5">
    <source>
        <dbReference type="ARBA" id="ARBA00023159"/>
    </source>
</evidence>
<organism evidence="11 12">
    <name type="scientific">Pangasianodon hypophthalmus</name>
    <name type="common">Striped catfish</name>
    <name type="synonym">Helicophagus hypophthalmus</name>
    <dbReference type="NCBI Taxonomy" id="310915"/>
    <lineage>
        <taxon>Eukaryota</taxon>
        <taxon>Metazoa</taxon>
        <taxon>Chordata</taxon>
        <taxon>Craniata</taxon>
        <taxon>Vertebrata</taxon>
        <taxon>Euteleostomi</taxon>
        <taxon>Actinopterygii</taxon>
        <taxon>Neopterygii</taxon>
        <taxon>Teleostei</taxon>
        <taxon>Ostariophysi</taxon>
        <taxon>Siluriformes</taxon>
        <taxon>Pangasiidae</taxon>
        <taxon>Pangasianodon</taxon>
    </lineage>
</organism>
<feature type="compositionally biased region" description="Basic and acidic residues" evidence="8">
    <location>
        <begin position="15"/>
        <end position="26"/>
    </location>
</feature>
<dbReference type="PROSITE" id="PS51294">
    <property type="entry name" value="HTH_MYB"/>
    <property type="match status" value="3"/>
</dbReference>
<gene>
    <name evidence="11" type="ORF">PHYPO_G00129870</name>
</gene>
<keyword evidence="4" id="KW-0238">DNA-binding</keyword>
<feature type="compositionally biased region" description="Polar residues" evidence="8">
    <location>
        <begin position="455"/>
        <end position="476"/>
    </location>
</feature>
<feature type="region of interest" description="Disordered" evidence="8">
    <location>
        <begin position="426"/>
        <end position="478"/>
    </location>
</feature>
<evidence type="ECO:0000259" key="10">
    <source>
        <dbReference type="PROSITE" id="PS51294"/>
    </source>
</evidence>
<dbReference type="CDD" id="cd00167">
    <property type="entry name" value="SANT"/>
    <property type="match status" value="3"/>
</dbReference>
<proteinExistence type="predicted"/>